<dbReference type="PANTHER" id="PTHR36688:SF2">
    <property type="entry name" value="ENDONUCLEASE_EXONUCLEASE_PHOSPHATASE DOMAIN-CONTAINING PROTEIN"/>
    <property type="match status" value="1"/>
</dbReference>
<dbReference type="PROSITE" id="PS50878">
    <property type="entry name" value="RT_POL"/>
    <property type="match status" value="1"/>
</dbReference>
<dbReference type="InterPro" id="IPR043502">
    <property type="entry name" value="DNA/RNA_pol_sf"/>
</dbReference>
<dbReference type="GO" id="GO:0003824">
    <property type="term" value="F:catalytic activity"/>
    <property type="evidence" value="ECO:0007669"/>
    <property type="project" value="InterPro"/>
</dbReference>
<dbReference type="CDD" id="cd01650">
    <property type="entry name" value="RT_nLTR_like"/>
    <property type="match status" value="1"/>
</dbReference>
<dbReference type="InterPro" id="IPR052560">
    <property type="entry name" value="RdDP_mobile_element"/>
</dbReference>
<dbReference type="InterPro" id="IPR036691">
    <property type="entry name" value="Endo/exonu/phosph_ase_sf"/>
</dbReference>
<protein>
    <recommendedName>
        <fullName evidence="1">Reverse transcriptase domain-containing protein</fullName>
    </recommendedName>
</protein>
<gene>
    <name evidence="2" type="ORF">PVAND_003264</name>
</gene>
<accession>A0A9J6BUI1</accession>
<dbReference type="SUPFAM" id="SSF56672">
    <property type="entry name" value="DNA/RNA polymerases"/>
    <property type="match status" value="1"/>
</dbReference>
<feature type="domain" description="Reverse transcriptase" evidence="1">
    <location>
        <begin position="462"/>
        <end position="732"/>
    </location>
</feature>
<dbReference type="InterPro" id="IPR005135">
    <property type="entry name" value="Endo/exonuclease/phosphatase"/>
</dbReference>
<sequence length="852" mass="98181">METNHIHVCCLSETFLKDDIKLPAHPKFITYRLDRPEKRKGGVAIVVRKTIKHRLLPSLGMKYVEQIGIQVYLINSQNISIYSLYVPGTNDIDSVNHFLVKDLRKLSKYQNSFFACGDLNAHHRAWNCVRANRAGTLLYDEMCRGTFFIESPDEPTHYPVDKNKKPSTIDLLLTNKLHQHSELTLSKGLISDHNAVEFTIDTKPEKSNQTSDFFDYKNAEWEKYCAVINQKLSIIANAPTLPQECQQIDESIAMFTNLILEAQDISVPKKRRNSYKLDLPDKLLKAIKIKNTLKRKWQRTRDSQLKSMVNYYERLIKESVNSIKNENWSYKLSQIDPDNVKVWKTAKILKKKNIIPPLKIQEKILLTTHEKAEAIAESFENNHINPLMESDPTFTLSVNNNVRVIITDKCDEDILLTNYDEISLIIRRLKNNKCPGEDKITNRLLKQLPPKGVKFLVKIINNCLISRYFPCKWKCANVVPIAKPGKKKNDPTGYRPISLLSSVSKILERIILSRLETHIDNNNIIPDIQHGFRKNYSTTHQIHRVIKRARDALRRKESTGLIALDIEKAFDRVWIEGLISKMIALNFPTNLVQITHSFLSERTFRVTINGTFSSLKRLEAGLPQGAVLSPTLYNLYTHDIPTNGSHQVAQYADDTLLFKSAPSYFEITQSLKYAASNLIDYLKRWKINVNNNKTNAVYITKRRKLELPSGPINIFGSEIEWTSSIKYLGVELDSGLTYKTHVEKVIAKANTAIKILYPLINRYSKLHVNNKITIYKLAIRPILTYAMPALTEMAPSHIRKIQTIQNKVIKMILNRPWFESTDEIHRVTNLPRIDCFIEKLTKNFHSKLINLT</sequence>
<organism evidence="2 3">
    <name type="scientific">Polypedilum vanderplanki</name>
    <name type="common">Sleeping chironomid midge</name>
    <dbReference type="NCBI Taxonomy" id="319348"/>
    <lineage>
        <taxon>Eukaryota</taxon>
        <taxon>Metazoa</taxon>
        <taxon>Ecdysozoa</taxon>
        <taxon>Arthropoda</taxon>
        <taxon>Hexapoda</taxon>
        <taxon>Insecta</taxon>
        <taxon>Pterygota</taxon>
        <taxon>Neoptera</taxon>
        <taxon>Endopterygota</taxon>
        <taxon>Diptera</taxon>
        <taxon>Nematocera</taxon>
        <taxon>Chironomoidea</taxon>
        <taxon>Chironomidae</taxon>
        <taxon>Chironominae</taxon>
        <taxon>Polypedilum</taxon>
        <taxon>Polypedilum</taxon>
    </lineage>
</organism>
<dbReference type="AlphaFoldDB" id="A0A9J6BUI1"/>
<dbReference type="Proteomes" id="UP001107558">
    <property type="component" value="Chromosome 3"/>
</dbReference>
<dbReference type="Pfam" id="PF14529">
    <property type="entry name" value="Exo_endo_phos_2"/>
    <property type="match status" value="1"/>
</dbReference>
<dbReference type="EMBL" id="JADBJN010000003">
    <property type="protein sequence ID" value="KAG5673197.1"/>
    <property type="molecule type" value="Genomic_DNA"/>
</dbReference>
<dbReference type="OrthoDB" id="7791090at2759"/>
<evidence type="ECO:0000313" key="3">
    <source>
        <dbReference type="Proteomes" id="UP001107558"/>
    </source>
</evidence>
<name>A0A9J6BUI1_POLVA</name>
<proteinExistence type="predicted"/>
<dbReference type="GO" id="GO:0071897">
    <property type="term" value="P:DNA biosynthetic process"/>
    <property type="evidence" value="ECO:0007669"/>
    <property type="project" value="UniProtKB-ARBA"/>
</dbReference>
<dbReference type="SUPFAM" id="SSF56219">
    <property type="entry name" value="DNase I-like"/>
    <property type="match status" value="1"/>
</dbReference>
<comment type="caution">
    <text evidence="2">The sequence shown here is derived from an EMBL/GenBank/DDBJ whole genome shotgun (WGS) entry which is preliminary data.</text>
</comment>
<evidence type="ECO:0000313" key="2">
    <source>
        <dbReference type="EMBL" id="KAG5673197.1"/>
    </source>
</evidence>
<dbReference type="InterPro" id="IPR000477">
    <property type="entry name" value="RT_dom"/>
</dbReference>
<dbReference type="PANTHER" id="PTHR36688">
    <property type="entry name" value="ENDO/EXONUCLEASE/PHOSPHATASE DOMAIN-CONTAINING PROTEIN"/>
    <property type="match status" value="1"/>
</dbReference>
<dbReference type="Pfam" id="PF00078">
    <property type="entry name" value="RVT_1"/>
    <property type="match status" value="1"/>
</dbReference>
<dbReference type="Gene3D" id="3.60.10.10">
    <property type="entry name" value="Endonuclease/exonuclease/phosphatase"/>
    <property type="match status" value="1"/>
</dbReference>
<keyword evidence="3" id="KW-1185">Reference proteome</keyword>
<evidence type="ECO:0000259" key="1">
    <source>
        <dbReference type="PROSITE" id="PS50878"/>
    </source>
</evidence>
<reference evidence="2" key="1">
    <citation type="submission" date="2021-03" db="EMBL/GenBank/DDBJ databases">
        <title>Chromosome level genome of the anhydrobiotic midge Polypedilum vanderplanki.</title>
        <authorList>
            <person name="Yoshida Y."/>
            <person name="Kikawada T."/>
            <person name="Gusev O."/>
        </authorList>
    </citation>
    <scope>NUCLEOTIDE SEQUENCE</scope>
    <source>
        <strain evidence="2">NIAS01</strain>
        <tissue evidence="2">Whole body or cell culture</tissue>
    </source>
</reference>